<dbReference type="GeneID" id="100570473"/>
<reference evidence="3" key="2">
    <citation type="submission" date="2022-06" db="UniProtKB">
        <authorList>
            <consortium name="EnsemblMetazoa"/>
        </authorList>
    </citation>
    <scope>IDENTIFICATION</scope>
</reference>
<feature type="region of interest" description="Disordered" evidence="2">
    <location>
        <begin position="1"/>
        <end position="29"/>
    </location>
</feature>
<evidence type="ECO:0000313" key="4">
    <source>
        <dbReference type="Proteomes" id="UP000007819"/>
    </source>
</evidence>
<dbReference type="FunFam" id="1.20.5.430:FF:000003">
    <property type="entry name" value="Heat shock factor binding protein"/>
    <property type="match status" value="1"/>
</dbReference>
<feature type="compositionally biased region" description="Basic and acidic residues" evidence="2">
    <location>
        <begin position="1"/>
        <end position="12"/>
    </location>
</feature>
<protein>
    <recommendedName>
        <fullName evidence="5">Heat shock factor-binding protein 1</fullName>
    </recommendedName>
</protein>
<dbReference type="PANTHER" id="PTHR19424">
    <property type="entry name" value="HEAT SHOCK FACTOR BINDING PROTEIN 1"/>
    <property type="match status" value="1"/>
</dbReference>
<proteinExistence type="inferred from homology"/>
<keyword evidence="4" id="KW-1185">Reference proteome</keyword>
<dbReference type="Proteomes" id="UP000007819">
    <property type="component" value="Chromosome X"/>
</dbReference>
<dbReference type="InterPro" id="IPR009643">
    <property type="entry name" value="HS1-bd"/>
</dbReference>
<evidence type="ECO:0008006" key="5">
    <source>
        <dbReference type="Google" id="ProtNLM"/>
    </source>
</evidence>
<dbReference type="KEGG" id="api:100570473"/>
<dbReference type="Pfam" id="PF06825">
    <property type="entry name" value="HSBP1"/>
    <property type="match status" value="1"/>
</dbReference>
<dbReference type="AlphaFoldDB" id="A0A8R1WA03"/>
<dbReference type="GO" id="GO:0003714">
    <property type="term" value="F:transcription corepressor activity"/>
    <property type="evidence" value="ECO:0007669"/>
    <property type="project" value="InterPro"/>
</dbReference>
<dbReference type="OrthoDB" id="4159489at2759"/>
<dbReference type="PANTHER" id="PTHR19424:SF0">
    <property type="entry name" value="HEAT SHOCK FACTOR BINDING PROTEIN 1"/>
    <property type="match status" value="1"/>
</dbReference>
<evidence type="ECO:0000313" key="3">
    <source>
        <dbReference type="EnsemblMetazoa" id="XP_003248330.2"/>
    </source>
</evidence>
<dbReference type="GO" id="GO:0070370">
    <property type="term" value="P:cellular heat acclimation"/>
    <property type="evidence" value="ECO:0007669"/>
    <property type="project" value="TreeGrafter"/>
</dbReference>
<dbReference type="GO" id="GO:0005634">
    <property type="term" value="C:nucleus"/>
    <property type="evidence" value="ECO:0007669"/>
    <property type="project" value="TreeGrafter"/>
</dbReference>
<comment type="similarity">
    <text evidence="1">Belongs to the HSBP1 family.</text>
</comment>
<accession>A0A8R1WA03</accession>
<name>A0A8R1WA03_ACYPI</name>
<dbReference type="RefSeq" id="XP_003248330.2">
    <property type="nucleotide sequence ID" value="XM_003248282.3"/>
</dbReference>
<reference evidence="4" key="1">
    <citation type="submission" date="2010-06" db="EMBL/GenBank/DDBJ databases">
        <authorList>
            <person name="Jiang H."/>
            <person name="Abraham K."/>
            <person name="Ali S."/>
            <person name="Alsbrooks S.L."/>
            <person name="Anim B.N."/>
            <person name="Anosike U.S."/>
            <person name="Attaway T."/>
            <person name="Bandaranaike D.P."/>
            <person name="Battles P.K."/>
            <person name="Bell S.N."/>
            <person name="Bell A.V."/>
            <person name="Beltran B."/>
            <person name="Bickham C."/>
            <person name="Bustamante Y."/>
            <person name="Caleb T."/>
            <person name="Canada A."/>
            <person name="Cardenas V."/>
            <person name="Carter K."/>
            <person name="Chacko J."/>
            <person name="Chandrabose M.N."/>
            <person name="Chavez D."/>
            <person name="Chavez A."/>
            <person name="Chen L."/>
            <person name="Chu H.-S."/>
            <person name="Claassen K.J."/>
            <person name="Cockrell R."/>
            <person name="Collins M."/>
            <person name="Cooper J.A."/>
            <person name="Cree A."/>
            <person name="Curry S.M."/>
            <person name="Da Y."/>
            <person name="Dao M.D."/>
            <person name="Das B."/>
            <person name="Davila M.-L."/>
            <person name="Davy-Carroll L."/>
            <person name="Denson S."/>
            <person name="Dinh H."/>
            <person name="Ebong V.E."/>
            <person name="Edwards J.R."/>
            <person name="Egan A."/>
            <person name="El-Daye J."/>
            <person name="Escobedo L."/>
            <person name="Fernandez S."/>
            <person name="Fernando P.R."/>
            <person name="Flagg N."/>
            <person name="Forbes L.D."/>
            <person name="Fowler R.G."/>
            <person name="Fu Q."/>
            <person name="Gabisi R.A."/>
            <person name="Ganer J."/>
            <person name="Garbino Pronczuk A."/>
            <person name="Garcia R.M."/>
            <person name="Garner T."/>
            <person name="Garrett T.E."/>
            <person name="Gonzalez D.A."/>
            <person name="Hamid H."/>
            <person name="Hawkins E.S."/>
            <person name="Hirani K."/>
            <person name="Hogues M.E."/>
            <person name="Hollins B."/>
            <person name="Hsiao C.-H."/>
            <person name="Jabil R."/>
            <person name="James M.L."/>
            <person name="Jhangiani S.N."/>
            <person name="Johnson B."/>
            <person name="Johnson Q."/>
            <person name="Joshi V."/>
            <person name="Kalu J.B."/>
            <person name="Kam C."/>
            <person name="Kashfia A."/>
            <person name="Keebler J."/>
            <person name="Kisamo H."/>
            <person name="Kovar C.L."/>
            <person name="Lago L.A."/>
            <person name="Lai C.-Y."/>
            <person name="Laidlaw J."/>
            <person name="Lara F."/>
            <person name="Le T.-K."/>
            <person name="Lee S.L."/>
            <person name="Legall F.H."/>
            <person name="Lemon S.J."/>
            <person name="Lewis L.R."/>
            <person name="Li B."/>
            <person name="Liu Y."/>
            <person name="Liu Y.-S."/>
            <person name="Lopez J."/>
            <person name="Lozado R.J."/>
            <person name="Lu J."/>
            <person name="Madu R.C."/>
            <person name="Maheshwari M."/>
            <person name="Maheshwari R."/>
            <person name="Malloy K."/>
            <person name="Martinez E."/>
            <person name="Mathew T."/>
            <person name="Mercado I.C."/>
            <person name="Mercado C."/>
            <person name="Meyer B."/>
            <person name="Montgomery K."/>
            <person name="Morgan M.B."/>
            <person name="Munidasa M."/>
            <person name="Nazareth L.V."/>
            <person name="Nelson J."/>
            <person name="Ng B.M."/>
            <person name="Nguyen N.B."/>
            <person name="Nguyen P.Q."/>
            <person name="Nguyen T."/>
            <person name="Obregon M."/>
            <person name="Okwuonu G.O."/>
            <person name="Onwere C.G."/>
            <person name="Orozco G."/>
            <person name="Parra A."/>
            <person name="Patel S."/>
            <person name="Patil S."/>
            <person name="Perez A."/>
            <person name="Perez Y."/>
            <person name="Pham C."/>
            <person name="Primus E.L."/>
            <person name="Pu L.-L."/>
            <person name="Puazo M."/>
            <person name="Qin X."/>
            <person name="Quiroz J.B."/>
            <person name="Reese J."/>
            <person name="Richards S."/>
            <person name="Rives C.M."/>
            <person name="Robberts R."/>
            <person name="Ruiz S.J."/>
            <person name="Ruiz M.J."/>
            <person name="Santibanez J."/>
            <person name="Schneider B.W."/>
            <person name="Sisson I."/>
            <person name="Smith M."/>
            <person name="Sodergren E."/>
            <person name="Song X.-Z."/>
            <person name="Song B.B."/>
            <person name="Summersgill H."/>
            <person name="Thelus R."/>
            <person name="Thornton R.D."/>
            <person name="Trejos Z.Y."/>
            <person name="Usmani K."/>
            <person name="Vattathil S."/>
            <person name="Villasana D."/>
            <person name="Walker D.L."/>
            <person name="Wang S."/>
            <person name="Wang K."/>
            <person name="White C.S."/>
            <person name="Williams A.C."/>
            <person name="Williamson J."/>
            <person name="Wilson K."/>
            <person name="Woghiren I.O."/>
            <person name="Woodworth J.R."/>
            <person name="Worley K.C."/>
            <person name="Wright R.A."/>
            <person name="Wu W."/>
            <person name="Young L."/>
            <person name="Zhang L."/>
            <person name="Zhang J."/>
            <person name="Zhu Y."/>
            <person name="Muzny D.M."/>
            <person name="Weinstock G."/>
            <person name="Gibbs R.A."/>
        </authorList>
    </citation>
    <scope>NUCLEOTIDE SEQUENCE [LARGE SCALE GENOMIC DNA]</scope>
    <source>
        <strain evidence="4">LSR1</strain>
    </source>
</reference>
<evidence type="ECO:0000256" key="1">
    <source>
        <dbReference type="ARBA" id="ARBA00006349"/>
    </source>
</evidence>
<dbReference type="Gene3D" id="1.20.5.430">
    <property type="match status" value="1"/>
</dbReference>
<dbReference type="EnsemblMetazoa" id="XM_003248282.3">
    <property type="protein sequence ID" value="XP_003248330.2"/>
    <property type="gene ID" value="LOC100570473"/>
</dbReference>
<dbReference type="GO" id="GO:0005829">
    <property type="term" value="C:cytosol"/>
    <property type="evidence" value="ECO:0007669"/>
    <property type="project" value="TreeGrafter"/>
</dbReference>
<sequence>MNDYTAKDLSDHEPEDNENNDNDKRAFDEMNSQIQLVLQDMKDKFQTMSDQILSRIDDMGARIDDLEKNISDLMIHAGLETPDK</sequence>
<evidence type="ECO:0000256" key="2">
    <source>
        <dbReference type="SAM" id="MobiDB-lite"/>
    </source>
</evidence>
<organism evidence="3 4">
    <name type="scientific">Acyrthosiphon pisum</name>
    <name type="common">Pea aphid</name>
    <dbReference type="NCBI Taxonomy" id="7029"/>
    <lineage>
        <taxon>Eukaryota</taxon>
        <taxon>Metazoa</taxon>
        <taxon>Ecdysozoa</taxon>
        <taxon>Arthropoda</taxon>
        <taxon>Hexapoda</taxon>
        <taxon>Insecta</taxon>
        <taxon>Pterygota</taxon>
        <taxon>Neoptera</taxon>
        <taxon>Paraneoptera</taxon>
        <taxon>Hemiptera</taxon>
        <taxon>Sternorrhyncha</taxon>
        <taxon>Aphidomorpha</taxon>
        <taxon>Aphidoidea</taxon>
        <taxon>Aphididae</taxon>
        <taxon>Macrosiphini</taxon>
        <taxon>Acyrthosiphon</taxon>
    </lineage>
</organism>